<proteinExistence type="predicted"/>
<accession>A0A9X3F0W1</accession>
<reference evidence="1" key="1">
    <citation type="submission" date="2022-11" db="EMBL/GenBank/DDBJ databases">
        <title>Minimal conservation of predation-associated metabolite biosynthetic gene clusters underscores biosynthetic potential of Myxococcota including descriptions for ten novel species: Archangium lansinium sp. nov., Myxococcus landrumus sp. nov., Nannocystis bai.</title>
        <authorList>
            <person name="Ahearne A."/>
            <person name="Stevens C."/>
            <person name="Phillips K."/>
        </authorList>
    </citation>
    <scope>NUCLEOTIDE SEQUENCE</scope>
    <source>
        <strain evidence="1">Na p29</strain>
    </source>
</reference>
<gene>
    <name evidence="1" type="ORF">OV079_52305</name>
</gene>
<evidence type="ECO:0000313" key="2">
    <source>
        <dbReference type="Proteomes" id="UP001150924"/>
    </source>
</evidence>
<evidence type="ECO:0000313" key="1">
    <source>
        <dbReference type="EMBL" id="MCY1013972.1"/>
    </source>
</evidence>
<dbReference type="EMBL" id="JAPNKE010000002">
    <property type="protein sequence ID" value="MCY1013972.1"/>
    <property type="molecule type" value="Genomic_DNA"/>
</dbReference>
<dbReference type="RefSeq" id="WP_267778165.1">
    <property type="nucleotide sequence ID" value="NZ_JAPNKE010000002.1"/>
</dbReference>
<sequence length="222" mass="24220">MTDTQKPKLGRSWQAEEVTIEEIRALTEGFADAAPLFEDDMVDGAVYDIVVVDGDLHVDGDLDTFKHGLMGLVVRGSLRVEGLYEDTDDPACGVFVLGDMTARRVITTGTLGVAGTLTATEALVGFYNDYGATIGRDVVTPLFHPENHHFNIRGNLEAKAVVGYGAEYRVPAALKARVQALVPKNLREVLVDEVLRGEADEEIELDNTKLRERVAKGLPVLR</sequence>
<dbReference type="AlphaFoldDB" id="A0A9X3F0W1"/>
<dbReference type="Proteomes" id="UP001150924">
    <property type="component" value="Unassembled WGS sequence"/>
</dbReference>
<keyword evidence="2" id="KW-1185">Reference proteome</keyword>
<name>A0A9X3F0W1_9BACT</name>
<protein>
    <submittedName>
        <fullName evidence="1">Uncharacterized protein</fullName>
    </submittedName>
</protein>
<organism evidence="1 2">
    <name type="scientific">Nannocystis pusilla</name>
    <dbReference type="NCBI Taxonomy" id="889268"/>
    <lineage>
        <taxon>Bacteria</taxon>
        <taxon>Pseudomonadati</taxon>
        <taxon>Myxococcota</taxon>
        <taxon>Polyangia</taxon>
        <taxon>Nannocystales</taxon>
        <taxon>Nannocystaceae</taxon>
        <taxon>Nannocystis</taxon>
    </lineage>
</organism>
<comment type="caution">
    <text evidence="1">The sequence shown here is derived from an EMBL/GenBank/DDBJ whole genome shotgun (WGS) entry which is preliminary data.</text>
</comment>